<dbReference type="Proteomes" id="UP001156940">
    <property type="component" value="Unassembled WGS sequence"/>
</dbReference>
<dbReference type="SUPFAM" id="SSF55961">
    <property type="entry name" value="Bet v1-like"/>
    <property type="match status" value="1"/>
</dbReference>
<dbReference type="InterPro" id="IPR023393">
    <property type="entry name" value="START-like_dom_sf"/>
</dbReference>
<dbReference type="RefSeq" id="WP_280574812.1">
    <property type="nucleotide sequence ID" value="NZ_JARXRM010000035.1"/>
</dbReference>
<evidence type="ECO:0000259" key="2">
    <source>
        <dbReference type="Pfam" id="PF08327"/>
    </source>
</evidence>
<organism evidence="3 4">
    <name type="scientific">Luteimonas endophytica</name>
    <dbReference type="NCBI Taxonomy" id="3042023"/>
    <lineage>
        <taxon>Bacteria</taxon>
        <taxon>Pseudomonadati</taxon>
        <taxon>Pseudomonadota</taxon>
        <taxon>Gammaproteobacteria</taxon>
        <taxon>Lysobacterales</taxon>
        <taxon>Lysobacteraceae</taxon>
        <taxon>Luteimonas</taxon>
    </lineage>
</organism>
<comment type="similarity">
    <text evidence="1">Belongs to the AHA1 family.</text>
</comment>
<protein>
    <submittedName>
        <fullName evidence="3">SRPBCC domain-containing protein</fullName>
    </submittedName>
</protein>
<evidence type="ECO:0000256" key="1">
    <source>
        <dbReference type="ARBA" id="ARBA00006817"/>
    </source>
</evidence>
<sequence>MPLPHACVRLERTYPVPSAAVFAAWSRRDAVLDWCAPGPGWTFEYEAFDFRTGGTDVCRFGPEAGPVWTNRNRYEQILPQQRIVYTTTLSSGGALGFAGLVTVEFEDAGGQCRMLLTEQGAYLDGSDDSDGHRAGWTDMLDALGEHLQRTPAARGVGPGRRA</sequence>
<name>A0ABT6J9T6_9GAMM</name>
<dbReference type="Pfam" id="PF08327">
    <property type="entry name" value="AHSA1"/>
    <property type="match status" value="1"/>
</dbReference>
<proteinExistence type="inferred from homology"/>
<gene>
    <name evidence="3" type="ORF">QFW77_11375</name>
</gene>
<accession>A0ABT6J9T6</accession>
<keyword evidence="4" id="KW-1185">Reference proteome</keyword>
<feature type="domain" description="Activator of Hsp90 ATPase homologue 1/2-like C-terminal" evidence="2">
    <location>
        <begin position="16"/>
        <end position="147"/>
    </location>
</feature>
<dbReference type="Gene3D" id="3.30.530.20">
    <property type="match status" value="1"/>
</dbReference>
<dbReference type="InterPro" id="IPR013538">
    <property type="entry name" value="ASHA1/2-like_C"/>
</dbReference>
<evidence type="ECO:0000313" key="3">
    <source>
        <dbReference type="EMBL" id="MDH5823587.1"/>
    </source>
</evidence>
<evidence type="ECO:0000313" key="4">
    <source>
        <dbReference type="Proteomes" id="UP001156940"/>
    </source>
</evidence>
<dbReference type="EMBL" id="JARXRM010000035">
    <property type="protein sequence ID" value="MDH5823587.1"/>
    <property type="molecule type" value="Genomic_DNA"/>
</dbReference>
<reference evidence="3 4" key="1">
    <citation type="submission" date="2023-04" db="EMBL/GenBank/DDBJ databases">
        <title>Luteimonas endophyticus RD2P54.</title>
        <authorList>
            <person name="Sun J.-Q."/>
        </authorList>
    </citation>
    <scope>NUCLEOTIDE SEQUENCE [LARGE SCALE GENOMIC DNA]</scope>
    <source>
        <strain evidence="3 4">RD2P54</strain>
    </source>
</reference>
<comment type="caution">
    <text evidence="3">The sequence shown here is derived from an EMBL/GenBank/DDBJ whole genome shotgun (WGS) entry which is preliminary data.</text>
</comment>